<keyword evidence="2" id="KW-1185">Reference proteome</keyword>
<gene>
    <name evidence="1" type="ORF">L6452_06504</name>
</gene>
<sequence>MSNLRSVHDHKSSDDDNVEVTKLLSPSTSANLNMNVVEPNVEPNKQQAEISEAASRLRMFKILKSLKSSTIAEKSEDIEIAANIEKDAENVENVKIVNKFDENVNGSGGTEKLSDANMPDVVFEEEEMCDTLEIYR</sequence>
<dbReference type="EMBL" id="CM042048">
    <property type="protein sequence ID" value="KAI3758931.1"/>
    <property type="molecule type" value="Genomic_DNA"/>
</dbReference>
<reference evidence="1 2" key="2">
    <citation type="journal article" date="2022" name="Mol. Ecol. Resour.">
        <title>The genomes of chicory, endive, great burdock and yacon provide insights into Asteraceae paleo-polyploidization history and plant inulin production.</title>
        <authorList>
            <person name="Fan W."/>
            <person name="Wang S."/>
            <person name="Wang H."/>
            <person name="Wang A."/>
            <person name="Jiang F."/>
            <person name="Liu H."/>
            <person name="Zhao H."/>
            <person name="Xu D."/>
            <person name="Zhang Y."/>
        </authorList>
    </citation>
    <scope>NUCLEOTIDE SEQUENCE [LARGE SCALE GENOMIC DNA]</scope>
    <source>
        <strain evidence="2">cv. Niubang</strain>
    </source>
</reference>
<comment type="caution">
    <text evidence="1">The sequence shown here is derived from an EMBL/GenBank/DDBJ whole genome shotgun (WGS) entry which is preliminary data.</text>
</comment>
<dbReference type="Proteomes" id="UP001055879">
    <property type="component" value="Linkage Group LG02"/>
</dbReference>
<reference evidence="2" key="1">
    <citation type="journal article" date="2022" name="Mol. Ecol. Resour.">
        <title>The genomes of chicory, endive, great burdock and yacon provide insights into Asteraceae palaeo-polyploidization history and plant inulin production.</title>
        <authorList>
            <person name="Fan W."/>
            <person name="Wang S."/>
            <person name="Wang H."/>
            <person name="Wang A."/>
            <person name="Jiang F."/>
            <person name="Liu H."/>
            <person name="Zhao H."/>
            <person name="Xu D."/>
            <person name="Zhang Y."/>
        </authorList>
    </citation>
    <scope>NUCLEOTIDE SEQUENCE [LARGE SCALE GENOMIC DNA]</scope>
    <source>
        <strain evidence="2">cv. Niubang</strain>
    </source>
</reference>
<protein>
    <submittedName>
        <fullName evidence="1">Uncharacterized protein</fullName>
    </submittedName>
</protein>
<accession>A0ACB9EJS8</accession>
<organism evidence="1 2">
    <name type="scientific">Arctium lappa</name>
    <name type="common">Greater burdock</name>
    <name type="synonym">Lappa major</name>
    <dbReference type="NCBI Taxonomy" id="4217"/>
    <lineage>
        <taxon>Eukaryota</taxon>
        <taxon>Viridiplantae</taxon>
        <taxon>Streptophyta</taxon>
        <taxon>Embryophyta</taxon>
        <taxon>Tracheophyta</taxon>
        <taxon>Spermatophyta</taxon>
        <taxon>Magnoliopsida</taxon>
        <taxon>eudicotyledons</taxon>
        <taxon>Gunneridae</taxon>
        <taxon>Pentapetalae</taxon>
        <taxon>asterids</taxon>
        <taxon>campanulids</taxon>
        <taxon>Asterales</taxon>
        <taxon>Asteraceae</taxon>
        <taxon>Carduoideae</taxon>
        <taxon>Cardueae</taxon>
        <taxon>Arctiinae</taxon>
        <taxon>Arctium</taxon>
    </lineage>
</organism>
<proteinExistence type="predicted"/>
<name>A0ACB9EJS8_ARCLA</name>
<evidence type="ECO:0000313" key="2">
    <source>
        <dbReference type="Proteomes" id="UP001055879"/>
    </source>
</evidence>
<evidence type="ECO:0000313" key="1">
    <source>
        <dbReference type="EMBL" id="KAI3758931.1"/>
    </source>
</evidence>